<protein>
    <submittedName>
        <fullName evidence="1">Uncharacterized protein</fullName>
    </submittedName>
</protein>
<organism evidence="1 2">
    <name type="scientific">Sphingobacterium tenebrionis</name>
    <dbReference type="NCBI Taxonomy" id="3111775"/>
    <lineage>
        <taxon>Bacteria</taxon>
        <taxon>Pseudomonadati</taxon>
        <taxon>Bacteroidota</taxon>
        <taxon>Sphingobacteriia</taxon>
        <taxon>Sphingobacteriales</taxon>
        <taxon>Sphingobacteriaceae</taxon>
        <taxon>Sphingobacterium</taxon>
    </lineage>
</organism>
<keyword evidence="2" id="KW-1185">Reference proteome</keyword>
<sequence>MNIQEIYNAAYKAGACTEKGLKMISRANNVNDLIDLMKSPQGIEFCMKNQFPSLDLLNEYREQLESNNIYPKGTDKTIINPRFVIVFGGSITVQVDDFNVCEIYATNDSKVIVKASDNAYVSIELHHDSIAETTKSGKSNILLINKTLVKK</sequence>
<gene>
    <name evidence="1" type="ORF">VJ786_05945</name>
</gene>
<name>A0ABU8I4T7_9SPHI</name>
<proteinExistence type="predicted"/>
<accession>A0ABU8I4T7</accession>
<reference evidence="1 2" key="1">
    <citation type="submission" date="2024-01" db="EMBL/GenBank/DDBJ databases">
        <title>Sphingobacterium tenebrionis sp. nov., a novel endophyte isolated from tenebrio molitor intestines.</title>
        <authorList>
            <person name="Zhang C."/>
        </authorList>
    </citation>
    <scope>NUCLEOTIDE SEQUENCE [LARGE SCALE GENOMIC DNA]</scope>
    <source>
        <strain evidence="1 2">PU5-4</strain>
    </source>
</reference>
<dbReference type="Proteomes" id="UP001363035">
    <property type="component" value="Unassembled WGS sequence"/>
</dbReference>
<comment type="caution">
    <text evidence="1">The sequence shown here is derived from an EMBL/GenBank/DDBJ whole genome shotgun (WGS) entry which is preliminary data.</text>
</comment>
<evidence type="ECO:0000313" key="1">
    <source>
        <dbReference type="EMBL" id="MEI5984441.1"/>
    </source>
</evidence>
<dbReference type="RefSeq" id="WP_134776583.1">
    <property type="nucleotide sequence ID" value="NZ_JAYLLN010000010.1"/>
</dbReference>
<dbReference type="EMBL" id="JAYLLN010000010">
    <property type="protein sequence ID" value="MEI5984441.1"/>
    <property type="molecule type" value="Genomic_DNA"/>
</dbReference>
<evidence type="ECO:0000313" key="2">
    <source>
        <dbReference type="Proteomes" id="UP001363035"/>
    </source>
</evidence>